<dbReference type="SUPFAM" id="SSF48264">
    <property type="entry name" value="Cytochrome P450"/>
    <property type="match status" value="1"/>
</dbReference>
<dbReference type="EC" id="1.14.-.-" evidence="3"/>
<keyword evidence="2" id="KW-0503">Monooxygenase</keyword>
<dbReference type="Gene3D" id="1.10.630.10">
    <property type="entry name" value="Cytochrome P450"/>
    <property type="match status" value="1"/>
</dbReference>
<comment type="similarity">
    <text evidence="1 2">Belongs to the cytochrome P450 family.</text>
</comment>
<dbReference type="InterPro" id="IPR036396">
    <property type="entry name" value="Cyt_P450_sf"/>
</dbReference>
<keyword evidence="2" id="KW-0479">Metal-binding</keyword>
<proteinExistence type="inferred from homology"/>
<sequence length="409" mass="45475">MTDVLTEQEEAVPFYPMERGGSCPFDPANQLAALAEEQPITKVRLWNGNHAWLVTRNADLRAAISDRRLSCDPRLPGFPHVTAFVETRRGDAPRTLIEMDFPEHTTYRRMLTKDFLYKRVEAMRPRIQEIVDGLIDRMLESTGPVDLVAEFALPVPSLVICELLGVPYDDHEFFQIRSNVLFARDATAEQAMKAFQELAVYLGGMMQKKAAQPGDDLTSRLVAEQLTTGAIGPDSLVAMLILLLTAGHETTANMISLSALTLLQHPEQMAQLRDKPEMVPDAVEELLRYLTVAQSGARRVATEDIEIGGHLVKAGEGVILAFDTANRDTSVFAEPEVFDIHRDDTGQHVAFGFGSHQCVGQQLARAELQIAVRTLVQRVPTLRLAQSVDSLQFRKDMAVYGVQELPVSW</sequence>
<reference evidence="4" key="1">
    <citation type="journal article" date="2019" name="Int. J. Syst. Evol. Microbiol.">
        <title>The Global Catalogue of Microorganisms (GCM) 10K type strain sequencing project: providing services to taxonomists for standard genome sequencing and annotation.</title>
        <authorList>
            <consortium name="The Broad Institute Genomics Platform"/>
            <consortium name="The Broad Institute Genome Sequencing Center for Infectious Disease"/>
            <person name="Wu L."/>
            <person name="Ma J."/>
        </authorList>
    </citation>
    <scope>NUCLEOTIDE SEQUENCE [LARGE SCALE GENOMIC DNA]</scope>
    <source>
        <strain evidence="4">CGMCC 4.1469</strain>
    </source>
</reference>
<dbReference type="PRINTS" id="PR00359">
    <property type="entry name" value="BP450"/>
</dbReference>
<dbReference type="PROSITE" id="PS00086">
    <property type="entry name" value="CYTOCHROME_P450"/>
    <property type="match status" value="1"/>
</dbReference>
<dbReference type="PANTHER" id="PTHR46696">
    <property type="entry name" value="P450, PUTATIVE (EUROFUNG)-RELATED"/>
    <property type="match status" value="1"/>
</dbReference>
<evidence type="ECO:0000256" key="2">
    <source>
        <dbReference type="RuleBase" id="RU000461"/>
    </source>
</evidence>
<keyword evidence="2 3" id="KW-0560">Oxidoreductase</keyword>
<gene>
    <name evidence="3" type="ORF">ACFP0N_04820</name>
</gene>
<name>A0ABW1ER71_9ACTN</name>
<dbReference type="EMBL" id="JBHSOD010000003">
    <property type="protein sequence ID" value="MFC5884309.1"/>
    <property type="molecule type" value="Genomic_DNA"/>
</dbReference>
<organism evidence="3 4">
    <name type="scientific">Kitasatospora aburaviensis</name>
    <dbReference type="NCBI Taxonomy" id="67265"/>
    <lineage>
        <taxon>Bacteria</taxon>
        <taxon>Bacillati</taxon>
        <taxon>Actinomycetota</taxon>
        <taxon>Actinomycetes</taxon>
        <taxon>Kitasatosporales</taxon>
        <taxon>Streptomycetaceae</taxon>
        <taxon>Kitasatospora</taxon>
    </lineage>
</organism>
<dbReference type="GO" id="GO:0016491">
    <property type="term" value="F:oxidoreductase activity"/>
    <property type="evidence" value="ECO:0007669"/>
    <property type="project" value="UniProtKB-KW"/>
</dbReference>
<dbReference type="Proteomes" id="UP001596067">
    <property type="component" value="Unassembled WGS sequence"/>
</dbReference>
<evidence type="ECO:0000313" key="4">
    <source>
        <dbReference type="Proteomes" id="UP001596067"/>
    </source>
</evidence>
<dbReference type="InterPro" id="IPR001128">
    <property type="entry name" value="Cyt_P450"/>
</dbReference>
<dbReference type="InterPro" id="IPR017972">
    <property type="entry name" value="Cyt_P450_CS"/>
</dbReference>
<dbReference type="RefSeq" id="WP_313762363.1">
    <property type="nucleotide sequence ID" value="NZ_BAAAVH010000089.1"/>
</dbReference>
<keyword evidence="4" id="KW-1185">Reference proteome</keyword>
<dbReference type="PRINTS" id="PR00385">
    <property type="entry name" value="P450"/>
</dbReference>
<dbReference type="InterPro" id="IPR002397">
    <property type="entry name" value="Cyt_P450_B"/>
</dbReference>
<dbReference type="PANTHER" id="PTHR46696:SF1">
    <property type="entry name" value="CYTOCHROME P450 YJIB-RELATED"/>
    <property type="match status" value="1"/>
</dbReference>
<evidence type="ECO:0000313" key="3">
    <source>
        <dbReference type="EMBL" id="MFC5884309.1"/>
    </source>
</evidence>
<evidence type="ECO:0000256" key="1">
    <source>
        <dbReference type="ARBA" id="ARBA00010617"/>
    </source>
</evidence>
<keyword evidence="2" id="KW-0349">Heme</keyword>
<accession>A0ABW1ER71</accession>
<dbReference type="Pfam" id="PF00067">
    <property type="entry name" value="p450"/>
    <property type="match status" value="1"/>
</dbReference>
<keyword evidence="2" id="KW-0408">Iron</keyword>
<dbReference type="CDD" id="cd11030">
    <property type="entry name" value="CYP105-like"/>
    <property type="match status" value="1"/>
</dbReference>
<protein>
    <submittedName>
        <fullName evidence="3">Cytochrome P450</fullName>
        <ecNumber evidence="3">1.14.-.-</ecNumber>
    </submittedName>
</protein>
<comment type="caution">
    <text evidence="3">The sequence shown here is derived from an EMBL/GenBank/DDBJ whole genome shotgun (WGS) entry which is preliminary data.</text>
</comment>